<dbReference type="AlphaFoldDB" id="A0A0G3XGF3"/>
<dbReference type="EMBL" id="CP011770">
    <property type="protein sequence ID" value="AKM10282.1"/>
    <property type="molecule type" value="Genomic_DNA"/>
</dbReference>
<proteinExistence type="inferred from homology"/>
<dbReference type="Gene3D" id="3.10.450.50">
    <property type="match status" value="1"/>
</dbReference>
<dbReference type="PATRIC" id="fig|1348774.3.peg.2189"/>
<dbReference type="GO" id="GO:0016491">
    <property type="term" value="F:oxidoreductase activity"/>
    <property type="evidence" value="ECO:0007669"/>
    <property type="project" value="UniProtKB-KW"/>
</dbReference>
<gene>
    <name evidence="3" type="ORF">AB433_10435</name>
</gene>
<dbReference type="OrthoDB" id="5517499at2"/>
<accession>A0A0G3XGF3</accession>
<evidence type="ECO:0000313" key="4">
    <source>
        <dbReference type="Proteomes" id="UP000035287"/>
    </source>
</evidence>
<reference evidence="3 4" key="1">
    <citation type="submission" date="2015-06" db="EMBL/GenBank/DDBJ databases">
        <authorList>
            <person name="Zeng Y."/>
            <person name="Huang Y."/>
        </authorList>
    </citation>
    <scope>NUCLEOTIDE SEQUENCE [LARGE SCALE GENOMIC DNA]</scope>
    <source>
        <strain evidence="3 4">PQ-2</strain>
    </source>
</reference>
<dbReference type="Pfam" id="PF00866">
    <property type="entry name" value="Ring_hydroxyl_B"/>
    <property type="match status" value="1"/>
</dbReference>
<dbReference type="SUPFAM" id="SSF54427">
    <property type="entry name" value="NTF2-like"/>
    <property type="match status" value="1"/>
</dbReference>
<evidence type="ECO:0000256" key="1">
    <source>
        <dbReference type="ARBA" id="ARBA00009570"/>
    </source>
</evidence>
<dbReference type="RefSeq" id="WP_047820948.1">
    <property type="nucleotide sequence ID" value="NZ_CP011770.1"/>
</dbReference>
<dbReference type="Proteomes" id="UP000035287">
    <property type="component" value="Chromosome"/>
</dbReference>
<sequence length="161" mass="18087">MTGDRKMEGLAAAVDRFNTHYVYVVDNDVSSWPECFAEDGGYHVLTKDSASEDLPAGFLFFERKPQLIDRINALLNASIYPKANLRHLIGACKIHEATGDRIKATAPFVVYESREQEVPSVYATGQYEDEFIRNEGGELLLLSRRCALDNDIVRTMMALPL</sequence>
<dbReference type="InterPro" id="IPR032710">
    <property type="entry name" value="NTF2-like_dom_sf"/>
</dbReference>
<keyword evidence="2" id="KW-0560">Oxidoreductase</keyword>
<protein>
    <submittedName>
        <fullName evidence="3">Uncharacterized protein</fullName>
    </submittedName>
</protein>
<name>A0A0G3XGF3_9SPHN</name>
<comment type="similarity">
    <text evidence="1">Belongs to the bacterial ring-hydroxylating dioxygenase beta subunit family.</text>
</comment>
<evidence type="ECO:0000313" key="3">
    <source>
        <dbReference type="EMBL" id="AKM10282.1"/>
    </source>
</evidence>
<dbReference type="STRING" id="1348774.AB433_10435"/>
<evidence type="ECO:0000256" key="2">
    <source>
        <dbReference type="ARBA" id="ARBA00023002"/>
    </source>
</evidence>
<keyword evidence="4" id="KW-1185">Reference proteome</keyword>
<organism evidence="3 4">
    <name type="scientific">Croceicoccus naphthovorans</name>
    <dbReference type="NCBI Taxonomy" id="1348774"/>
    <lineage>
        <taxon>Bacteria</taxon>
        <taxon>Pseudomonadati</taxon>
        <taxon>Pseudomonadota</taxon>
        <taxon>Alphaproteobacteria</taxon>
        <taxon>Sphingomonadales</taxon>
        <taxon>Erythrobacteraceae</taxon>
        <taxon>Croceicoccus</taxon>
    </lineage>
</organism>
<dbReference type="InterPro" id="IPR000391">
    <property type="entry name" value="Rng_hydr_dOase-bsu"/>
</dbReference>
<dbReference type="KEGG" id="cna:AB433_10435"/>